<reference evidence="2 3" key="1">
    <citation type="journal article" date="2016" name="Nat. Commun.">
        <title>Thousands of microbial genomes shed light on interconnected biogeochemical processes in an aquifer system.</title>
        <authorList>
            <person name="Anantharaman K."/>
            <person name="Brown C.T."/>
            <person name="Hug L.A."/>
            <person name="Sharon I."/>
            <person name="Castelle C.J."/>
            <person name="Probst A.J."/>
            <person name="Thomas B.C."/>
            <person name="Singh A."/>
            <person name="Wilkins M.J."/>
            <person name="Karaoz U."/>
            <person name="Brodie E.L."/>
            <person name="Williams K.H."/>
            <person name="Hubbard S.S."/>
            <person name="Banfield J.F."/>
        </authorList>
    </citation>
    <scope>NUCLEOTIDE SEQUENCE [LARGE SCALE GENOMIC DNA]</scope>
</reference>
<proteinExistence type="predicted"/>
<evidence type="ECO:0000313" key="2">
    <source>
        <dbReference type="EMBL" id="OGM20731.1"/>
    </source>
</evidence>
<sequence length="216" mass="25328">MINKSSLKLSKMELDVLDKLDTPEKIQKFIDEEITYDPKRENRSIQEVIRDKRAECYNGALLALACLLTHNYKASIVELLARDDEEHILCVYRVDGRYGSIAQSKFLGLKSRSPIYKSLHDLVISYMEFYFAFDGRYSLLSHTNLIPLAKYKNKWLHDGKIVVQMAKDLRNSEHFNLIDLKDPFYHVSNERFWKEVLFIPNGVKIPKSYLPRPKKI</sequence>
<gene>
    <name evidence="2" type="ORF">A2714_03555</name>
</gene>
<comment type="caution">
    <text evidence="2">The sequence shown here is derived from an EMBL/GenBank/DDBJ whole genome shotgun (WGS) entry which is preliminary data.</text>
</comment>
<organism evidence="2 3">
    <name type="scientific">Candidatus Woesebacteria bacterium RIFCSPHIGHO2_01_FULL_38_9</name>
    <dbReference type="NCBI Taxonomy" id="1802492"/>
    <lineage>
        <taxon>Bacteria</taxon>
        <taxon>Candidatus Woeseibacteriota</taxon>
    </lineage>
</organism>
<name>A0A1F7Y0A7_9BACT</name>
<accession>A0A1F7Y0A7</accession>
<protein>
    <recommendedName>
        <fullName evidence="1">Transglutaminase-like domain-containing protein</fullName>
    </recommendedName>
</protein>
<feature type="domain" description="Transglutaminase-like" evidence="1">
    <location>
        <begin position="13"/>
        <end position="98"/>
    </location>
</feature>
<dbReference type="InterPro" id="IPR007562">
    <property type="entry name" value="Transglutaminase-like_domain"/>
</dbReference>
<dbReference type="EMBL" id="MGGE01000035">
    <property type="protein sequence ID" value="OGM20731.1"/>
    <property type="molecule type" value="Genomic_DNA"/>
</dbReference>
<dbReference type="Pfam" id="PF04473">
    <property type="entry name" value="DUF553"/>
    <property type="match status" value="1"/>
</dbReference>
<evidence type="ECO:0000259" key="1">
    <source>
        <dbReference type="Pfam" id="PF04473"/>
    </source>
</evidence>
<dbReference type="AlphaFoldDB" id="A0A1F7Y0A7"/>
<evidence type="ECO:0000313" key="3">
    <source>
        <dbReference type="Proteomes" id="UP000178419"/>
    </source>
</evidence>
<dbReference type="Proteomes" id="UP000178419">
    <property type="component" value="Unassembled WGS sequence"/>
</dbReference>